<dbReference type="InterPro" id="IPR039418">
    <property type="entry name" value="LexA-like"/>
</dbReference>
<comment type="caution">
    <text evidence="5">The sequence shown here is derived from an EMBL/GenBank/DDBJ whole genome shotgun (WGS) entry which is preliminary data.</text>
</comment>
<dbReference type="Proteomes" id="UP001477278">
    <property type="component" value="Unassembled WGS sequence"/>
</dbReference>
<dbReference type="PANTHER" id="PTHR40661">
    <property type="match status" value="1"/>
</dbReference>
<sequence>MSLNHRVGQHIKHLRIKAGIKSQAKLAELCGWKSQSRVGNYEAGSRTVSPADAEVLAKVLEVDPAEIIFGLPNGKSPSLKYQDEAAFSISGFEFWDSGTPLNDDEVEIPFYTEVELAAGQGIAEMPHFNGPKLRFAKSTLRKSHVDQTHAACVRVSGNSMEPVLPNGSTVGVDTSQTNVIDGKMYAINHDGMLRIKTLYKLPGGGLRLRSFNLEEWPDERYEGDDLKQIKIIGKIFWYSVLL</sequence>
<dbReference type="CDD" id="cd06529">
    <property type="entry name" value="S24_LexA-like"/>
    <property type="match status" value="1"/>
</dbReference>
<dbReference type="EMBL" id="JBDPZN010000008">
    <property type="protein sequence ID" value="MEO3684053.1"/>
    <property type="molecule type" value="Genomic_DNA"/>
</dbReference>
<dbReference type="RefSeq" id="WP_347690748.1">
    <property type="nucleotide sequence ID" value="NZ_JBDPZN010000008.1"/>
</dbReference>
<dbReference type="InterPro" id="IPR010982">
    <property type="entry name" value="Lambda_DNA-bd_dom_sf"/>
</dbReference>
<dbReference type="InterPro" id="IPR036286">
    <property type="entry name" value="LexA/Signal_pep-like_sf"/>
</dbReference>
<dbReference type="PROSITE" id="PS50943">
    <property type="entry name" value="HTH_CROC1"/>
    <property type="match status" value="1"/>
</dbReference>
<feature type="domain" description="HTH cro/C1-type" evidence="4">
    <location>
        <begin position="11"/>
        <end position="67"/>
    </location>
</feature>
<evidence type="ECO:0000313" key="6">
    <source>
        <dbReference type="Proteomes" id="UP001477278"/>
    </source>
</evidence>
<reference evidence="5 6" key="1">
    <citation type="submission" date="2024-05" db="EMBL/GenBank/DDBJ databases">
        <title>Genome sequencing of Marine Estuary Bacteria, Shewanella vesiculosa and S. baltica, and Pseudomonas syringae.</title>
        <authorList>
            <person name="Gurung A."/>
            <person name="Maclea K.S."/>
        </authorList>
    </citation>
    <scope>NUCLEOTIDE SEQUENCE [LARGE SCALE GENOMIC DNA]</scope>
    <source>
        <strain evidence="5 6">1A</strain>
    </source>
</reference>
<evidence type="ECO:0000256" key="2">
    <source>
        <dbReference type="ARBA" id="ARBA00023125"/>
    </source>
</evidence>
<dbReference type="SMART" id="SM00530">
    <property type="entry name" value="HTH_XRE"/>
    <property type="match status" value="1"/>
</dbReference>
<evidence type="ECO:0000256" key="1">
    <source>
        <dbReference type="ARBA" id="ARBA00023015"/>
    </source>
</evidence>
<dbReference type="Gene3D" id="2.10.109.10">
    <property type="entry name" value="Umud Fragment, subunit A"/>
    <property type="match status" value="1"/>
</dbReference>
<dbReference type="Gene3D" id="1.10.260.40">
    <property type="entry name" value="lambda repressor-like DNA-binding domains"/>
    <property type="match status" value="1"/>
</dbReference>
<evidence type="ECO:0000256" key="3">
    <source>
        <dbReference type="ARBA" id="ARBA00023163"/>
    </source>
</evidence>
<keyword evidence="3" id="KW-0804">Transcription</keyword>
<dbReference type="PANTHER" id="PTHR40661:SF2">
    <property type="entry name" value="HTH-TYPE TRANSCRIPTIONAL REGULATOR PRTR"/>
    <property type="match status" value="1"/>
</dbReference>
<keyword evidence="1" id="KW-0805">Transcription regulation</keyword>
<dbReference type="InterPro" id="IPR001387">
    <property type="entry name" value="Cro/C1-type_HTH"/>
</dbReference>
<dbReference type="SUPFAM" id="SSF47413">
    <property type="entry name" value="lambda repressor-like DNA-binding domains"/>
    <property type="match status" value="1"/>
</dbReference>
<keyword evidence="6" id="KW-1185">Reference proteome</keyword>
<keyword evidence="2" id="KW-0238">DNA-binding</keyword>
<dbReference type="Pfam" id="PF13560">
    <property type="entry name" value="HTH_31"/>
    <property type="match status" value="1"/>
</dbReference>
<name>A0ABV0FT85_9GAMM</name>
<dbReference type="SUPFAM" id="SSF51306">
    <property type="entry name" value="LexA/Signal peptidase"/>
    <property type="match status" value="1"/>
</dbReference>
<evidence type="ECO:0000259" key="4">
    <source>
        <dbReference type="PROSITE" id="PS50943"/>
    </source>
</evidence>
<dbReference type="Pfam" id="PF00717">
    <property type="entry name" value="Peptidase_S24"/>
    <property type="match status" value="1"/>
</dbReference>
<gene>
    <name evidence="5" type="ORF">ABHN84_17415</name>
</gene>
<accession>A0ABV0FT85</accession>
<dbReference type="CDD" id="cd00093">
    <property type="entry name" value="HTH_XRE"/>
    <property type="match status" value="1"/>
</dbReference>
<protein>
    <submittedName>
        <fullName evidence="5">Helix-turn-helix transcriptional regulator</fullName>
    </submittedName>
</protein>
<dbReference type="InterPro" id="IPR015927">
    <property type="entry name" value="Peptidase_S24_S26A/B/C"/>
</dbReference>
<organism evidence="5 6">
    <name type="scientific">Shewanella vesiculosa</name>
    <dbReference type="NCBI Taxonomy" id="518738"/>
    <lineage>
        <taxon>Bacteria</taxon>
        <taxon>Pseudomonadati</taxon>
        <taxon>Pseudomonadota</taxon>
        <taxon>Gammaproteobacteria</taxon>
        <taxon>Alteromonadales</taxon>
        <taxon>Shewanellaceae</taxon>
        <taxon>Shewanella</taxon>
    </lineage>
</organism>
<evidence type="ECO:0000313" key="5">
    <source>
        <dbReference type="EMBL" id="MEO3684053.1"/>
    </source>
</evidence>
<proteinExistence type="predicted"/>